<dbReference type="CDD" id="cd00077">
    <property type="entry name" value="HDc"/>
    <property type="match status" value="1"/>
</dbReference>
<keyword evidence="6" id="KW-1185">Reference proteome</keyword>
<dbReference type="InterPro" id="IPR001789">
    <property type="entry name" value="Sig_transdc_resp-reg_receiver"/>
</dbReference>
<keyword evidence="2" id="KW-0175">Coiled coil</keyword>
<dbReference type="PANTHER" id="PTHR45228">
    <property type="entry name" value="CYCLIC DI-GMP PHOSPHODIESTERASE TM_0186-RELATED"/>
    <property type="match status" value="1"/>
</dbReference>
<dbReference type="OrthoDB" id="9763857at2"/>
<gene>
    <name evidence="5" type="ordered locus">Lcho_2589</name>
</gene>
<dbReference type="PANTHER" id="PTHR45228:SF5">
    <property type="entry name" value="CYCLIC DI-GMP PHOSPHODIESTERASE VC_1348-RELATED"/>
    <property type="match status" value="1"/>
</dbReference>
<evidence type="ECO:0000259" key="3">
    <source>
        <dbReference type="PROSITE" id="PS50110"/>
    </source>
</evidence>
<dbReference type="RefSeq" id="WP_012347610.1">
    <property type="nucleotide sequence ID" value="NC_010524.1"/>
</dbReference>
<name>B1Y799_LEPCP</name>
<dbReference type="Gene3D" id="3.40.50.2300">
    <property type="match status" value="1"/>
</dbReference>
<dbReference type="InterPro" id="IPR037522">
    <property type="entry name" value="HD_GYP_dom"/>
</dbReference>
<dbReference type="eggNOG" id="COG3437">
    <property type="taxonomic scope" value="Bacteria"/>
</dbReference>
<dbReference type="AlphaFoldDB" id="B1Y799"/>
<dbReference type="STRING" id="395495.Lcho_2589"/>
<dbReference type="EMBL" id="CP001013">
    <property type="protein sequence ID" value="ACB34854.1"/>
    <property type="molecule type" value="Genomic_DNA"/>
</dbReference>
<dbReference type="KEGG" id="lch:Lcho_2589"/>
<feature type="domain" description="Response regulatory" evidence="3">
    <location>
        <begin position="5"/>
        <end position="121"/>
    </location>
</feature>
<dbReference type="GO" id="GO:0000160">
    <property type="term" value="P:phosphorelay signal transduction system"/>
    <property type="evidence" value="ECO:0007669"/>
    <property type="project" value="InterPro"/>
</dbReference>
<dbReference type="Gene3D" id="1.10.3210.10">
    <property type="entry name" value="Hypothetical protein af1432"/>
    <property type="match status" value="1"/>
</dbReference>
<dbReference type="InterPro" id="IPR003607">
    <property type="entry name" value="HD/PDEase_dom"/>
</dbReference>
<dbReference type="InterPro" id="IPR011006">
    <property type="entry name" value="CheY-like_superfamily"/>
</dbReference>
<dbReference type="Pfam" id="PF13487">
    <property type="entry name" value="HD_5"/>
    <property type="match status" value="1"/>
</dbReference>
<organism evidence="5 6">
    <name type="scientific">Leptothrix cholodnii (strain ATCC 51168 / LMG 8142 / SP-6)</name>
    <name type="common">Leptothrix discophora (strain SP-6)</name>
    <dbReference type="NCBI Taxonomy" id="395495"/>
    <lineage>
        <taxon>Bacteria</taxon>
        <taxon>Pseudomonadati</taxon>
        <taxon>Pseudomonadota</taxon>
        <taxon>Betaproteobacteria</taxon>
        <taxon>Burkholderiales</taxon>
        <taxon>Sphaerotilaceae</taxon>
        <taxon>Leptothrix</taxon>
    </lineage>
</organism>
<dbReference type="SMART" id="SM00471">
    <property type="entry name" value="HDc"/>
    <property type="match status" value="1"/>
</dbReference>
<evidence type="ECO:0000259" key="4">
    <source>
        <dbReference type="PROSITE" id="PS51832"/>
    </source>
</evidence>
<protein>
    <submittedName>
        <fullName evidence="5">Response regulator receiver modulated metal dependent phosphohydrolase</fullName>
    </submittedName>
</protein>
<feature type="modified residue" description="4-aspartylphosphate" evidence="1">
    <location>
        <position position="54"/>
    </location>
</feature>
<feature type="coiled-coil region" evidence="2">
    <location>
        <begin position="120"/>
        <end position="147"/>
    </location>
</feature>
<dbReference type="PROSITE" id="PS51832">
    <property type="entry name" value="HD_GYP"/>
    <property type="match status" value="1"/>
</dbReference>
<sequence>MPDSIILIVDDNPENLTVLGELLRSHYQVRAANSGPSALRLAALVPRPQLVLLDVMMPGMDGYEVLRLLRADESTRDIPVIFTTSLDATEDEELGFTLGAVDYITKPLRPAIVLARVRTHLELKQARDRLQEQNTDLEAEVVRRMGENLLIQDVSILALAHLAEIRDPETGNHLLRTQEYVRCLGHALSSHPRFADVLDSHTVELLAKSAPLHDIGKVGIPDHILLKPGKLSPEEWVVMQTHARMGAEAIEHAERDAARPVEFLAFAKQIAHHHHERWDGNGYPDGLAGDAIPLAARLMALADVFDALISRRVYKEPFPPEQARDMMARERGRHFDPDMLDAFLRVFDDFCAIAERYVDSQDSVDAKHRQLTASR</sequence>
<feature type="domain" description="HD-GYP" evidence="4">
    <location>
        <begin position="148"/>
        <end position="359"/>
    </location>
</feature>
<reference evidence="5 6" key="1">
    <citation type="submission" date="2008-03" db="EMBL/GenBank/DDBJ databases">
        <title>Complete sequence of Leptothrix cholodnii SP-6.</title>
        <authorList>
            <consortium name="US DOE Joint Genome Institute"/>
            <person name="Copeland A."/>
            <person name="Lucas S."/>
            <person name="Lapidus A."/>
            <person name="Glavina del Rio T."/>
            <person name="Dalin E."/>
            <person name="Tice H."/>
            <person name="Bruce D."/>
            <person name="Goodwin L."/>
            <person name="Pitluck S."/>
            <person name="Chertkov O."/>
            <person name="Brettin T."/>
            <person name="Detter J.C."/>
            <person name="Han C."/>
            <person name="Kuske C.R."/>
            <person name="Schmutz J."/>
            <person name="Larimer F."/>
            <person name="Land M."/>
            <person name="Hauser L."/>
            <person name="Kyrpides N."/>
            <person name="Lykidis A."/>
            <person name="Emerson D."/>
            <person name="Richardson P."/>
        </authorList>
    </citation>
    <scope>NUCLEOTIDE SEQUENCE [LARGE SCALE GENOMIC DNA]</scope>
    <source>
        <strain evidence="6">ATCC 51168 / LMG 8142 / SP-6</strain>
    </source>
</reference>
<dbReference type="InterPro" id="IPR052020">
    <property type="entry name" value="Cyclic_di-GMP/3'3'-cGAMP_PDE"/>
</dbReference>
<evidence type="ECO:0000256" key="2">
    <source>
        <dbReference type="SAM" id="Coils"/>
    </source>
</evidence>
<evidence type="ECO:0000256" key="1">
    <source>
        <dbReference type="PROSITE-ProRule" id="PRU00169"/>
    </source>
</evidence>
<keyword evidence="5" id="KW-0378">Hydrolase</keyword>
<accession>B1Y799</accession>
<evidence type="ECO:0000313" key="5">
    <source>
        <dbReference type="EMBL" id="ACB34854.1"/>
    </source>
</evidence>
<dbReference type="CDD" id="cd19920">
    <property type="entry name" value="REC_PA4781-like"/>
    <property type="match status" value="1"/>
</dbReference>
<dbReference type="PROSITE" id="PS50110">
    <property type="entry name" value="RESPONSE_REGULATORY"/>
    <property type="match status" value="1"/>
</dbReference>
<keyword evidence="1" id="KW-0597">Phosphoprotein</keyword>
<dbReference type="SMART" id="SM00448">
    <property type="entry name" value="REC"/>
    <property type="match status" value="1"/>
</dbReference>
<dbReference type="Pfam" id="PF00072">
    <property type="entry name" value="Response_reg"/>
    <property type="match status" value="1"/>
</dbReference>
<dbReference type="SUPFAM" id="SSF109604">
    <property type="entry name" value="HD-domain/PDEase-like"/>
    <property type="match status" value="1"/>
</dbReference>
<dbReference type="SUPFAM" id="SSF52172">
    <property type="entry name" value="CheY-like"/>
    <property type="match status" value="1"/>
</dbReference>
<dbReference type="GO" id="GO:0008081">
    <property type="term" value="F:phosphoric diester hydrolase activity"/>
    <property type="evidence" value="ECO:0007669"/>
    <property type="project" value="UniProtKB-ARBA"/>
</dbReference>
<dbReference type="Proteomes" id="UP000001693">
    <property type="component" value="Chromosome"/>
</dbReference>
<dbReference type="HOGENOM" id="CLU_000445_92_10_4"/>
<evidence type="ECO:0000313" key="6">
    <source>
        <dbReference type="Proteomes" id="UP000001693"/>
    </source>
</evidence>
<proteinExistence type="predicted"/>